<keyword evidence="4" id="KW-1185">Reference proteome</keyword>
<gene>
    <name evidence="3" type="ORF">SCF082_LOCUS25732</name>
</gene>
<dbReference type="PROSITE" id="PS51352">
    <property type="entry name" value="THIOREDOXIN_2"/>
    <property type="match status" value="1"/>
</dbReference>
<dbReference type="Gene3D" id="3.30.450.40">
    <property type="match status" value="1"/>
</dbReference>
<dbReference type="SUPFAM" id="SSF55781">
    <property type="entry name" value="GAF domain-like"/>
    <property type="match status" value="1"/>
</dbReference>
<feature type="domain" description="Thioredoxin" evidence="2">
    <location>
        <begin position="21"/>
        <end position="178"/>
    </location>
</feature>
<dbReference type="InterPro" id="IPR008977">
    <property type="entry name" value="PHM/PNGase_F_dom_sf"/>
</dbReference>
<proteinExistence type="predicted"/>
<dbReference type="SUPFAM" id="SSF49742">
    <property type="entry name" value="PHM/PNGase F"/>
    <property type="match status" value="2"/>
</dbReference>
<dbReference type="InterPro" id="IPR047262">
    <property type="entry name" value="PRX-like1"/>
</dbReference>
<evidence type="ECO:0000259" key="2">
    <source>
        <dbReference type="PROSITE" id="PS51352"/>
    </source>
</evidence>
<evidence type="ECO:0000256" key="1">
    <source>
        <dbReference type="ARBA" id="ARBA00023157"/>
    </source>
</evidence>
<dbReference type="InterPro" id="IPR036249">
    <property type="entry name" value="Thioredoxin-like_sf"/>
</dbReference>
<dbReference type="Gene3D" id="2.60.120.230">
    <property type="match status" value="1"/>
</dbReference>
<dbReference type="Pfam" id="PF00578">
    <property type="entry name" value="AhpC-TSA"/>
    <property type="match status" value="1"/>
</dbReference>
<dbReference type="EMBL" id="CAXAMM010019358">
    <property type="protein sequence ID" value="CAK9045545.1"/>
    <property type="molecule type" value="Genomic_DNA"/>
</dbReference>
<dbReference type="PANTHER" id="PTHR43640">
    <property type="entry name" value="OS07G0260300 PROTEIN"/>
    <property type="match status" value="1"/>
</dbReference>
<keyword evidence="1" id="KW-1015">Disulfide bond</keyword>
<evidence type="ECO:0000313" key="3">
    <source>
        <dbReference type="EMBL" id="CAK9045545.1"/>
    </source>
</evidence>
<dbReference type="InterPro" id="IPR000866">
    <property type="entry name" value="AhpC/TSA"/>
</dbReference>
<dbReference type="InterPro" id="IPR013766">
    <property type="entry name" value="Thioredoxin_domain"/>
</dbReference>
<name>A0ABP0M5Q4_9DINO</name>
<protein>
    <submittedName>
        <fullName evidence="3">Thiol-disulfide oxidoreductase ResA</fullName>
    </submittedName>
</protein>
<accession>A0ABP0M5Q4</accession>
<dbReference type="Proteomes" id="UP001642464">
    <property type="component" value="Unassembled WGS sequence"/>
</dbReference>
<evidence type="ECO:0000313" key="4">
    <source>
        <dbReference type="Proteomes" id="UP001642464"/>
    </source>
</evidence>
<dbReference type="InterPro" id="IPR029016">
    <property type="entry name" value="GAF-like_dom_sf"/>
</dbReference>
<dbReference type="SUPFAM" id="SSF69304">
    <property type="entry name" value="Tricorn protease N-terminal domain"/>
    <property type="match status" value="1"/>
</dbReference>
<comment type="caution">
    <text evidence="3">The sequence shown here is derived from an EMBL/GenBank/DDBJ whole genome shotgun (WGS) entry which is preliminary data.</text>
</comment>
<dbReference type="Gene3D" id="3.40.30.10">
    <property type="entry name" value="Glutaredoxin"/>
    <property type="match status" value="1"/>
</dbReference>
<sequence length="1019" mass="114618">MLLAPCVALAEGNPEKADAPTPVNSHVENFELRDCRGKAVALDDVRDAKVVVLAFLGVECPLAKLYAPRLASLDERFADEDVVFLGIDSNQQDSTTEIAAFARRHEVSFPILKDVGNVVADKLGARRTPEVFVLDEARVVRYWGRIDDQYGFTKANANYQKQKPERNDLAVAVEELLAGKEVSQPEMPSPGCLIGRIRTSEEDAAVTYSDQIARPGNPEVVHHILIFVRTPSEIRRGGPGQIGTEWLAAYAPGIRQEPLPKGMARFVPAGSQLIFQQHYTPNGSPQTDRSYLGVVFADKEEIRKEVAVASAGNYAFRIPPNDPNHRVESTFTFSRNGLLLSLMPHMHLRGKDFSFEALYPDGSSEMLLSVPQYDFGWQTIYSLAEPKPMPAGTKLKCVAHFDNSDDNLNNPDPLATVTFGEQTWEEMMIGFFEMALADQDLIEERENYVSRVDQFRTLFKVNGTNFDDTTRLACQHALEDEEMFDRFAFVLKNILPQVDRVCATYLDEDNRLRLYQIEERPPFRGSFRGTFTRYKPEGQALAAYIDRDDLVVVDDLSSESGSLMQKMHDKGIRSSVHVPLQYEGFRGTLNFWSLDENAFPPEAVEVIRQTGLSVALGTGAIATGAFSPSRVFAADADLPPVRTITRQPGFHWFGYYDKLQFDPSGRRVLGMEVDFEHRSPRPDDVIKVGMIDLEDDDRWTELGTSRSWGWQQGCMLQWRPGSASEVLWNDCEGDRFVCHILDVDTGQRRTIPHPIYTVSPDGRTAIGLDFHRLQAVRPGYGYAGLDDPNQDELAPADAGLYAIDLDSGESQLIISLADIVQIGTIPKADPQAKHYFNHLLFNTDGSRFEFLHRWQYPDGHRLTRMLTADPDGKNIRVVDDNGLTSHFIWRDPHHILAFSEQPSHGKRFYLFDERTGEAEPVGTDVMTRDGHCTYLPGGKWILNDTYPDKDRNQTPFLYEVATGRIVPLGHFYLPPEYKGEWRCDTHPRFSPDGRSVVIDSPHTGQGRQMHLIDISGIVG</sequence>
<reference evidence="3 4" key="1">
    <citation type="submission" date="2024-02" db="EMBL/GenBank/DDBJ databases">
        <authorList>
            <person name="Chen Y."/>
            <person name="Shah S."/>
            <person name="Dougan E. K."/>
            <person name="Thang M."/>
            <person name="Chan C."/>
        </authorList>
    </citation>
    <scope>NUCLEOTIDE SEQUENCE [LARGE SCALE GENOMIC DNA]</scope>
</reference>
<dbReference type="PANTHER" id="PTHR43640:SF1">
    <property type="entry name" value="THIOREDOXIN-DEPENDENT PEROXIREDOXIN"/>
    <property type="match status" value="1"/>
</dbReference>
<organism evidence="3 4">
    <name type="scientific">Durusdinium trenchii</name>
    <dbReference type="NCBI Taxonomy" id="1381693"/>
    <lineage>
        <taxon>Eukaryota</taxon>
        <taxon>Sar</taxon>
        <taxon>Alveolata</taxon>
        <taxon>Dinophyceae</taxon>
        <taxon>Suessiales</taxon>
        <taxon>Symbiodiniaceae</taxon>
        <taxon>Durusdinium</taxon>
    </lineage>
</organism>
<dbReference type="InterPro" id="IPR015943">
    <property type="entry name" value="WD40/YVTN_repeat-like_dom_sf"/>
</dbReference>
<dbReference type="Gene3D" id="2.130.10.10">
    <property type="entry name" value="YVTN repeat-like/Quinoprotein amine dehydrogenase"/>
    <property type="match status" value="1"/>
</dbReference>
<dbReference type="InterPro" id="IPR014784">
    <property type="entry name" value="Cu2_ascorb_mOase-like_C"/>
</dbReference>
<dbReference type="SUPFAM" id="SSF52833">
    <property type="entry name" value="Thioredoxin-like"/>
    <property type="match status" value="1"/>
</dbReference>